<comment type="caution">
    <text evidence="1">The sequence shown here is derived from an EMBL/GenBank/DDBJ whole genome shotgun (WGS) entry which is preliminary data.</text>
</comment>
<evidence type="ECO:0000313" key="1">
    <source>
        <dbReference type="EMBL" id="NMO10246.1"/>
    </source>
</evidence>
<dbReference type="RefSeq" id="WP_100907670.1">
    <property type="nucleotide sequence ID" value="NZ_JABBYL010000038.1"/>
</dbReference>
<dbReference type="AlphaFoldDB" id="A0A7K4DQE5"/>
<organism evidence="1 2">
    <name type="scientific">Methanobacterium subterraneum</name>
    <dbReference type="NCBI Taxonomy" id="59277"/>
    <lineage>
        <taxon>Archaea</taxon>
        <taxon>Methanobacteriati</taxon>
        <taxon>Methanobacteriota</taxon>
        <taxon>Methanomada group</taxon>
        <taxon>Methanobacteria</taxon>
        <taxon>Methanobacteriales</taxon>
        <taxon>Methanobacteriaceae</taxon>
        <taxon>Methanobacterium</taxon>
    </lineage>
</organism>
<dbReference type="InterPro" id="IPR029060">
    <property type="entry name" value="PIN-like_dom_sf"/>
</dbReference>
<reference evidence="1 2" key="1">
    <citation type="submission" date="2020-04" db="EMBL/GenBank/DDBJ databases">
        <title>Draft genome of Methanobacterium subterraneum isolated from animal feces.</title>
        <authorList>
            <person name="Ouboter H.T."/>
            <person name="Berger S."/>
            <person name="Gungor E."/>
            <person name="Jetten M.S.M."/>
            <person name="Welte C.U."/>
        </authorList>
    </citation>
    <scope>NUCLEOTIDE SEQUENCE [LARGE SCALE GENOMIC DNA]</scope>
    <source>
        <strain evidence="1">HO_2020</strain>
    </source>
</reference>
<dbReference type="GeneID" id="35124326"/>
<dbReference type="EMBL" id="JABBYL010000038">
    <property type="protein sequence ID" value="NMO10246.1"/>
    <property type="molecule type" value="Genomic_DNA"/>
</dbReference>
<dbReference type="SUPFAM" id="SSF88723">
    <property type="entry name" value="PIN domain-like"/>
    <property type="match status" value="1"/>
</dbReference>
<gene>
    <name evidence="1" type="ORF">HG719_10555</name>
</gene>
<dbReference type="Proteomes" id="UP000591058">
    <property type="component" value="Unassembled WGS sequence"/>
</dbReference>
<evidence type="ECO:0000313" key="2">
    <source>
        <dbReference type="Proteomes" id="UP000591058"/>
    </source>
</evidence>
<accession>A0A7K4DQE5</accession>
<protein>
    <submittedName>
        <fullName evidence="1">Type II toxin-antitoxin system VapC family toxin</fullName>
    </submittedName>
</protein>
<name>A0A7K4DQE5_9EURY</name>
<sequence length="80" mass="9006">MTDAFLEQMNISVVPYGRYDAIKAAHSAMGNLDFAENARDYSIGATALQLNGKLVTYNVKHFKWMENVAIPDKIMDSMFD</sequence>
<proteinExistence type="predicted"/>
<dbReference type="Gene3D" id="3.40.50.1010">
    <property type="entry name" value="5'-nuclease"/>
    <property type="match status" value="1"/>
</dbReference>